<accession>A0A7N9CXE3</accession>
<dbReference type="SMART" id="SM00054">
    <property type="entry name" value="EFh"/>
    <property type="match status" value="1"/>
</dbReference>
<keyword evidence="2" id="KW-0106">Calcium</keyword>
<reference evidence="5 6" key="1">
    <citation type="submission" date="2013-03" db="EMBL/GenBank/DDBJ databases">
        <authorList>
            <person name="Warren W."/>
            <person name="Wilson R.K."/>
        </authorList>
    </citation>
    <scope>NUCLEOTIDE SEQUENCE</scope>
</reference>
<dbReference type="SUPFAM" id="SSF47473">
    <property type="entry name" value="EF-hand"/>
    <property type="match status" value="1"/>
</dbReference>
<evidence type="ECO:0000313" key="6">
    <source>
        <dbReference type="Proteomes" id="UP000233100"/>
    </source>
</evidence>
<dbReference type="Proteomes" id="UP000233100">
    <property type="component" value="Chromosome 1"/>
</dbReference>
<reference evidence="5" key="3">
    <citation type="submission" date="2025-09" db="UniProtKB">
        <authorList>
            <consortium name="Ensembl"/>
        </authorList>
    </citation>
    <scope>IDENTIFICATION</scope>
</reference>
<protein>
    <recommendedName>
        <fullName evidence="4">EF-hand domain-containing protein</fullName>
    </recommendedName>
</protein>
<proteinExistence type="predicted"/>
<dbReference type="PROSITE" id="PS00018">
    <property type="entry name" value="EF_HAND_1"/>
    <property type="match status" value="1"/>
</dbReference>
<dbReference type="GeneTree" id="ENSGT00940000161896"/>
<organism evidence="5 6">
    <name type="scientific">Macaca fascicularis</name>
    <name type="common">Crab-eating macaque</name>
    <name type="synonym">Cynomolgus monkey</name>
    <dbReference type="NCBI Taxonomy" id="9541"/>
    <lineage>
        <taxon>Eukaryota</taxon>
        <taxon>Metazoa</taxon>
        <taxon>Chordata</taxon>
        <taxon>Craniata</taxon>
        <taxon>Vertebrata</taxon>
        <taxon>Euteleostomi</taxon>
        <taxon>Mammalia</taxon>
        <taxon>Eutheria</taxon>
        <taxon>Euarchontoglires</taxon>
        <taxon>Primates</taxon>
        <taxon>Haplorrhini</taxon>
        <taxon>Catarrhini</taxon>
        <taxon>Cercopithecidae</taxon>
        <taxon>Cercopithecinae</taxon>
        <taxon>Macaca</taxon>
    </lineage>
</organism>
<evidence type="ECO:0000313" key="5">
    <source>
        <dbReference type="Ensembl" id="ENSMFAP00000055526.1"/>
    </source>
</evidence>
<dbReference type="PROSITE" id="PS50222">
    <property type="entry name" value="EF_HAND_2"/>
    <property type="match status" value="1"/>
</dbReference>
<evidence type="ECO:0000256" key="2">
    <source>
        <dbReference type="ARBA" id="ARBA00022837"/>
    </source>
</evidence>
<evidence type="ECO:0000256" key="3">
    <source>
        <dbReference type="SAM" id="MobiDB-lite"/>
    </source>
</evidence>
<feature type="region of interest" description="Disordered" evidence="3">
    <location>
        <begin position="15"/>
        <end position="41"/>
    </location>
</feature>
<name>A0A7N9CXE3_MACFA</name>
<dbReference type="AlphaFoldDB" id="A0A7N9CXE3"/>
<feature type="domain" description="EF-hand" evidence="4">
    <location>
        <begin position="148"/>
        <end position="183"/>
    </location>
</feature>
<dbReference type="GO" id="GO:0005509">
    <property type="term" value="F:calcium ion binding"/>
    <property type="evidence" value="ECO:0007669"/>
    <property type="project" value="InterPro"/>
</dbReference>
<dbReference type="InterPro" id="IPR002048">
    <property type="entry name" value="EF_hand_dom"/>
</dbReference>
<sequence>GALLAHIDAALARGSHSWSGRGSRGDRRRPPPAPLAESRVTKSKLSKVSCADEGRLVVTGLAVASAGLPHPVLTRNSPGQEAWKVEGRNCECVLCKPRRRVGRGRDLGGWGGLGRASGASTAIRPAGLRHSPSPRPLPSHLAASLPKLQDAEIARLMEDLDRNKDQEVNFQEYVTFLGALALIYNEALKG</sequence>
<dbReference type="Gene3D" id="1.10.238.10">
    <property type="entry name" value="EF-hand"/>
    <property type="match status" value="1"/>
</dbReference>
<keyword evidence="1" id="KW-0479">Metal-binding</keyword>
<reference evidence="5" key="2">
    <citation type="submission" date="2025-08" db="UniProtKB">
        <authorList>
            <consortium name="Ensembl"/>
        </authorList>
    </citation>
    <scope>IDENTIFICATION</scope>
</reference>
<dbReference type="Ensembl" id="ENSMFAT00000099518.1">
    <property type="protein sequence ID" value="ENSMFAP00000055526.1"/>
    <property type="gene ID" value="ENSMFAG00000032857.2"/>
</dbReference>
<dbReference type="PROSITE" id="PS00303">
    <property type="entry name" value="S100_CABP"/>
    <property type="match status" value="1"/>
</dbReference>
<dbReference type="InterPro" id="IPR011992">
    <property type="entry name" value="EF-hand-dom_pair"/>
</dbReference>
<dbReference type="Bgee" id="ENSMFAG00000032857">
    <property type="expression patterns" value="Expressed in colon and 13 other cell types or tissues"/>
</dbReference>
<keyword evidence="6" id="KW-1185">Reference proteome</keyword>
<dbReference type="InterPro" id="IPR001751">
    <property type="entry name" value="S100/CaBP7/8-like_CS"/>
</dbReference>
<dbReference type="InterPro" id="IPR018247">
    <property type="entry name" value="EF_Hand_1_Ca_BS"/>
</dbReference>
<evidence type="ECO:0000256" key="1">
    <source>
        <dbReference type="ARBA" id="ARBA00022723"/>
    </source>
</evidence>
<evidence type="ECO:0000259" key="4">
    <source>
        <dbReference type="PROSITE" id="PS50222"/>
    </source>
</evidence>